<sequence length="149" mass="16845">MVTTCLADKPSSAEHRRVTQQQPTRQQRAQTKKATQWKTLTSTEAVPEGEEPLPRQQQNSSGKHHQNTRSQAMHLNLEGSATTTRNEHNTVLRKPHFHQNQQRRTPRAPHQSSQLASTKPATTTTRCHSAQPVVQHSTQSICLARTIDY</sequence>
<feature type="compositionally biased region" description="Polar residues" evidence="1">
    <location>
        <begin position="32"/>
        <end position="44"/>
    </location>
</feature>
<evidence type="ECO:0000313" key="3">
    <source>
        <dbReference type="Proteomes" id="UP000652761"/>
    </source>
</evidence>
<accession>A0A843W0T9</accession>
<dbReference type="AlphaFoldDB" id="A0A843W0T9"/>
<feature type="region of interest" description="Disordered" evidence="1">
    <location>
        <begin position="1"/>
        <end position="134"/>
    </location>
</feature>
<comment type="caution">
    <text evidence="2">The sequence shown here is derived from an EMBL/GenBank/DDBJ whole genome shotgun (WGS) entry which is preliminary data.</text>
</comment>
<feature type="compositionally biased region" description="Low complexity" evidence="1">
    <location>
        <begin position="19"/>
        <end position="29"/>
    </location>
</feature>
<dbReference type="Proteomes" id="UP000652761">
    <property type="component" value="Unassembled WGS sequence"/>
</dbReference>
<gene>
    <name evidence="2" type="ORF">Taro_037537</name>
</gene>
<keyword evidence="3" id="KW-1185">Reference proteome</keyword>
<feature type="compositionally biased region" description="Polar residues" evidence="1">
    <location>
        <begin position="110"/>
        <end position="134"/>
    </location>
</feature>
<evidence type="ECO:0000313" key="2">
    <source>
        <dbReference type="EMBL" id="MQM04733.1"/>
    </source>
</evidence>
<organism evidence="2 3">
    <name type="scientific">Colocasia esculenta</name>
    <name type="common">Wild taro</name>
    <name type="synonym">Arum esculentum</name>
    <dbReference type="NCBI Taxonomy" id="4460"/>
    <lineage>
        <taxon>Eukaryota</taxon>
        <taxon>Viridiplantae</taxon>
        <taxon>Streptophyta</taxon>
        <taxon>Embryophyta</taxon>
        <taxon>Tracheophyta</taxon>
        <taxon>Spermatophyta</taxon>
        <taxon>Magnoliopsida</taxon>
        <taxon>Liliopsida</taxon>
        <taxon>Araceae</taxon>
        <taxon>Aroideae</taxon>
        <taxon>Colocasieae</taxon>
        <taxon>Colocasia</taxon>
    </lineage>
</organism>
<protein>
    <submittedName>
        <fullName evidence="2">Uncharacterized protein</fullName>
    </submittedName>
</protein>
<evidence type="ECO:0000256" key="1">
    <source>
        <dbReference type="SAM" id="MobiDB-lite"/>
    </source>
</evidence>
<dbReference type="EMBL" id="NMUH01003273">
    <property type="protein sequence ID" value="MQM04733.1"/>
    <property type="molecule type" value="Genomic_DNA"/>
</dbReference>
<proteinExistence type="predicted"/>
<feature type="compositionally biased region" description="Polar residues" evidence="1">
    <location>
        <begin position="68"/>
        <end position="84"/>
    </location>
</feature>
<name>A0A843W0T9_COLES</name>
<reference evidence="2" key="1">
    <citation type="submission" date="2017-07" db="EMBL/GenBank/DDBJ databases">
        <title>Taro Niue Genome Assembly and Annotation.</title>
        <authorList>
            <person name="Atibalentja N."/>
            <person name="Keating K."/>
            <person name="Fields C.J."/>
        </authorList>
    </citation>
    <scope>NUCLEOTIDE SEQUENCE</scope>
    <source>
        <strain evidence="2">Niue_2</strain>
        <tissue evidence="2">Leaf</tissue>
    </source>
</reference>